<dbReference type="PANTHER" id="PTHR19446">
    <property type="entry name" value="REVERSE TRANSCRIPTASES"/>
    <property type="match status" value="1"/>
</dbReference>
<gene>
    <name evidence="3" type="ORF">Dsin_004467</name>
</gene>
<comment type="caution">
    <text evidence="3">The sequence shown here is derived from an EMBL/GenBank/DDBJ whole genome shotgun (WGS) entry which is preliminary data.</text>
</comment>
<feature type="region of interest" description="Disordered" evidence="1">
    <location>
        <begin position="1"/>
        <end position="26"/>
    </location>
</feature>
<protein>
    <recommendedName>
        <fullName evidence="2">Reverse transcriptase domain-containing protein</fullName>
    </recommendedName>
</protein>
<proteinExistence type="predicted"/>
<reference evidence="3" key="1">
    <citation type="journal article" date="2023" name="Plant J.">
        <title>Genome sequences and population genomics provide insights into the demographic history, inbreeding, and mutation load of two 'living fossil' tree species of Dipteronia.</title>
        <authorList>
            <person name="Feng Y."/>
            <person name="Comes H.P."/>
            <person name="Chen J."/>
            <person name="Zhu S."/>
            <person name="Lu R."/>
            <person name="Zhang X."/>
            <person name="Li P."/>
            <person name="Qiu J."/>
            <person name="Olsen K.M."/>
            <person name="Qiu Y."/>
        </authorList>
    </citation>
    <scope>NUCLEOTIDE SEQUENCE</scope>
    <source>
        <strain evidence="3">NBL</strain>
    </source>
</reference>
<organism evidence="3 4">
    <name type="scientific">Dipteronia sinensis</name>
    <dbReference type="NCBI Taxonomy" id="43782"/>
    <lineage>
        <taxon>Eukaryota</taxon>
        <taxon>Viridiplantae</taxon>
        <taxon>Streptophyta</taxon>
        <taxon>Embryophyta</taxon>
        <taxon>Tracheophyta</taxon>
        <taxon>Spermatophyta</taxon>
        <taxon>Magnoliopsida</taxon>
        <taxon>eudicotyledons</taxon>
        <taxon>Gunneridae</taxon>
        <taxon>Pentapetalae</taxon>
        <taxon>rosids</taxon>
        <taxon>malvids</taxon>
        <taxon>Sapindales</taxon>
        <taxon>Sapindaceae</taxon>
        <taxon>Hippocastanoideae</taxon>
        <taxon>Acereae</taxon>
        <taxon>Dipteronia</taxon>
    </lineage>
</organism>
<dbReference type="InterPro" id="IPR000477">
    <property type="entry name" value="RT_dom"/>
</dbReference>
<evidence type="ECO:0000256" key="1">
    <source>
        <dbReference type="SAM" id="MobiDB-lite"/>
    </source>
</evidence>
<keyword evidence="4" id="KW-1185">Reference proteome</keyword>
<dbReference type="SUPFAM" id="SSF56672">
    <property type="entry name" value="DNA/RNA polymerases"/>
    <property type="match status" value="1"/>
</dbReference>
<evidence type="ECO:0000313" key="3">
    <source>
        <dbReference type="EMBL" id="KAK3224605.1"/>
    </source>
</evidence>
<accession>A0AAE0EFJ1</accession>
<dbReference type="PROSITE" id="PS50878">
    <property type="entry name" value="RT_POL"/>
    <property type="match status" value="1"/>
</dbReference>
<dbReference type="EMBL" id="JANJYJ010000002">
    <property type="protein sequence ID" value="KAK3224605.1"/>
    <property type="molecule type" value="Genomic_DNA"/>
</dbReference>
<dbReference type="AlphaFoldDB" id="A0AAE0EFJ1"/>
<name>A0AAE0EFJ1_9ROSI</name>
<evidence type="ECO:0000259" key="2">
    <source>
        <dbReference type="PROSITE" id="PS50878"/>
    </source>
</evidence>
<dbReference type="InterPro" id="IPR043502">
    <property type="entry name" value="DNA/RNA_pol_sf"/>
</dbReference>
<sequence length="609" mass="69071">MGYWSKGKGGSGFHPNRNVARHPEGGQVWHQKSRVKWLKEGDMNTKFFHLVANGRRRSNFISEITIDGVNISEPKRVKEGIMNVFKDHFKKESWKWPMVFGLCLKELSEDERVSLERPFEKGEVWKCFVIAEEIIHMWKKDNMGSFLVKLDFEKAYDSVDHGFLDSMMRDMGFGEKLIFWMKSCISTPLLSVLVNESPTAQFRIEKGLRQGDPLSPFLFNNVTEGLSSLLRKDGELGLINGASFGNSGVHISNLQFEDDTILFLKPSLEYLCNARRILRCFEMASGLKINFHKSCITKVGKRGIGDDNWASIFRCKKAKLPMQQRREAIASLFEVNSIARKVLTEGLKDFGSWQRSLWKWEIALRLPLFDWERSQWRVCMSILENITIRRWIEDSLAWTFTHDDIYLASLKGPTHGSLDSAKVWCRFNVFYGMPGVQFRGRDNRPYLPSVPMDLEALEYMYALVGSVELYKFVAAGLVSGVARSVPRGQEQSCMEHSVCSSVMESCIDCNIPTISRLDIRTPPPDPALKFNIDGSSRGNLGFAGIGGVLRDYSGFGSLNHVKLIYDIRVGLNMLGNARVIHNPRSSNFFADALAKKGSGSGGDSLIWDF</sequence>
<evidence type="ECO:0000313" key="4">
    <source>
        <dbReference type="Proteomes" id="UP001281410"/>
    </source>
</evidence>
<dbReference type="Proteomes" id="UP001281410">
    <property type="component" value="Unassembled WGS sequence"/>
</dbReference>
<dbReference type="Pfam" id="PF00078">
    <property type="entry name" value="RVT_1"/>
    <property type="match status" value="1"/>
</dbReference>
<feature type="domain" description="Reverse transcriptase" evidence="2">
    <location>
        <begin position="19"/>
        <end position="314"/>
    </location>
</feature>